<dbReference type="EMBL" id="SRLO01000656">
    <property type="protein sequence ID" value="TNN49462.1"/>
    <property type="molecule type" value="Genomic_DNA"/>
</dbReference>
<dbReference type="Proteomes" id="UP000314294">
    <property type="component" value="Unassembled WGS sequence"/>
</dbReference>
<proteinExistence type="predicted"/>
<sequence>MVVNMVVNVSQNRNRPLNASSHCPSPSARRYRPVCSTPQRVWSGSSSPGCGALFSGVLKPSSGVRTSANGRFLPSMLDVLAAACRSREPLDQDRRVWSVEPGS</sequence>
<evidence type="ECO:0000313" key="3">
    <source>
        <dbReference type="Proteomes" id="UP000314294"/>
    </source>
</evidence>
<keyword evidence="3" id="KW-1185">Reference proteome</keyword>
<gene>
    <name evidence="2" type="ORF">EYF80_040358</name>
</gene>
<comment type="caution">
    <text evidence="2">The sequence shown here is derived from an EMBL/GenBank/DDBJ whole genome shotgun (WGS) entry which is preliminary data.</text>
</comment>
<evidence type="ECO:0000256" key="1">
    <source>
        <dbReference type="SAM" id="MobiDB-lite"/>
    </source>
</evidence>
<feature type="region of interest" description="Disordered" evidence="1">
    <location>
        <begin position="9"/>
        <end position="31"/>
    </location>
</feature>
<feature type="compositionally biased region" description="Polar residues" evidence="1">
    <location>
        <begin position="10"/>
        <end position="24"/>
    </location>
</feature>
<accession>A0A4Z2GA81</accession>
<reference evidence="2 3" key="1">
    <citation type="submission" date="2019-03" db="EMBL/GenBank/DDBJ databases">
        <title>First draft genome of Liparis tanakae, snailfish: a comprehensive survey of snailfish specific genes.</title>
        <authorList>
            <person name="Kim W."/>
            <person name="Song I."/>
            <person name="Jeong J.-H."/>
            <person name="Kim D."/>
            <person name="Kim S."/>
            <person name="Ryu S."/>
            <person name="Song J.Y."/>
            <person name="Lee S.K."/>
        </authorList>
    </citation>
    <scope>NUCLEOTIDE SEQUENCE [LARGE SCALE GENOMIC DNA]</scope>
    <source>
        <tissue evidence="2">Muscle</tissue>
    </source>
</reference>
<organism evidence="2 3">
    <name type="scientific">Liparis tanakae</name>
    <name type="common">Tanaka's snailfish</name>
    <dbReference type="NCBI Taxonomy" id="230148"/>
    <lineage>
        <taxon>Eukaryota</taxon>
        <taxon>Metazoa</taxon>
        <taxon>Chordata</taxon>
        <taxon>Craniata</taxon>
        <taxon>Vertebrata</taxon>
        <taxon>Euteleostomi</taxon>
        <taxon>Actinopterygii</taxon>
        <taxon>Neopterygii</taxon>
        <taxon>Teleostei</taxon>
        <taxon>Neoteleostei</taxon>
        <taxon>Acanthomorphata</taxon>
        <taxon>Eupercaria</taxon>
        <taxon>Perciformes</taxon>
        <taxon>Cottioidei</taxon>
        <taxon>Cottales</taxon>
        <taxon>Liparidae</taxon>
        <taxon>Liparis</taxon>
    </lineage>
</organism>
<evidence type="ECO:0000313" key="2">
    <source>
        <dbReference type="EMBL" id="TNN49462.1"/>
    </source>
</evidence>
<name>A0A4Z2GA81_9TELE</name>
<dbReference type="AlphaFoldDB" id="A0A4Z2GA81"/>
<protein>
    <submittedName>
        <fullName evidence="2">Uncharacterized protein</fullName>
    </submittedName>
</protein>